<protein>
    <submittedName>
        <fullName evidence="1">Uncharacterized protein</fullName>
    </submittedName>
</protein>
<dbReference type="EMBL" id="AP023396">
    <property type="protein sequence ID" value="BCK59111.1"/>
    <property type="molecule type" value="Genomic_DNA"/>
</dbReference>
<reference evidence="1 2" key="1">
    <citation type="submission" date="2020-08" db="EMBL/GenBank/DDBJ databases">
        <title>Genome Sequencing of Nocardia wallacei strain FMUON74 and assembly.</title>
        <authorList>
            <person name="Toyokawa M."/>
            <person name="Uesaka K."/>
        </authorList>
    </citation>
    <scope>NUCLEOTIDE SEQUENCE [LARGE SCALE GENOMIC DNA]</scope>
    <source>
        <strain evidence="1 2">FMUON74</strain>
    </source>
</reference>
<keyword evidence="2" id="KW-1185">Reference proteome</keyword>
<dbReference type="AlphaFoldDB" id="A0A7G1KW57"/>
<dbReference type="Proteomes" id="UP000516173">
    <property type="component" value="Chromosome"/>
</dbReference>
<evidence type="ECO:0000313" key="2">
    <source>
        <dbReference type="Proteomes" id="UP000516173"/>
    </source>
</evidence>
<gene>
    <name evidence="1" type="ORF">NWFMUON74_68830</name>
</gene>
<dbReference type="GeneID" id="80351264"/>
<dbReference type="KEGG" id="nwl:NWFMUON74_68830"/>
<proteinExistence type="predicted"/>
<dbReference type="RefSeq" id="WP_187685754.1">
    <property type="nucleotide sequence ID" value="NZ_AP023396.1"/>
</dbReference>
<sequence length="233" mass="25406">MSEKVYHDENTTPNFYRGAPDWVTDSVVNPRAAVGLLSFCYWWDSGLWWRGESPPAEHSSSAVPGVWTADAVFDIVASVLPYGAGDLSREAVEGLLISAEARTVSRDALSAVFADSDRFDIDGAMLQLSSAGCTSGRIRLEIPESDAMAVVRAYVIEQQLDTTGYQLSQLKADRISGGWMVYVPVPRGQIAVGRAIFYVADDGILEHSSSSTPPSAYIAGFEQRYRRRNGLST</sequence>
<name>A0A7G1KW57_9NOCA</name>
<organism evidence="1 2">
    <name type="scientific">Nocardia wallacei</name>
    <dbReference type="NCBI Taxonomy" id="480035"/>
    <lineage>
        <taxon>Bacteria</taxon>
        <taxon>Bacillati</taxon>
        <taxon>Actinomycetota</taxon>
        <taxon>Actinomycetes</taxon>
        <taxon>Mycobacteriales</taxon>
        <taxon>Nocardiaceae</taxon>
        <taxon>Nocardia</taxon>
    </lineage>
</organism>
<evidence type="ECO:0000313" key="1">
    <source>
        <dbReference type="EMBL" id="BCK59111.1"/>
    </source>
</evidence>
<accession>A0A7G1KW57</accession>